<gene>
    <name evidence="4" type="ORF">FO454_05805</name>
    <name evidence="3" type="ORF">HMPREF3225_00948</name>
</gene>
<evidence type="ECO:0000256" key="1">
    <source>
        <dbReference type="SAM" id="Phobius"/>
    </source>
</evidence>
<feature type="transmembrane region" description="Helical" evidence="1">
    <location>
        <begin position="12"/>
        <end position="35"/>
    </location>
</feature>
<proteinExistence type="predicted"/>
<evidence type="ECO:0000313" key="4">
    <source>
        <dbReference type="EMBL" id="QEX38448.1"/>
    </source>
</evidence>
<keyword evidence="1" id="KW-0812">Transmembrane</keyword>
<dbReference type="EMBL" id="LRQI01000033">
    <property type="protein sequence ID" value="KXA39001.1"/>
    <property type="molecule type" value="Genomic_DNA"/>
</dbReference>
<keyword evidence="6" id="KW-1185">Reference proteome</keyword>
<organism evidence="3 5">
    <name type="scientific">Staphylococcus lugdunensis</name>
    <dbReference type="NCBI Taxonomy" id="28035"/>
    <lineage>
        <taxon>Bacteria</taxon>
        <taxon>Bacillati</taxon>
        <taxon>Bacillota</taxon>
        <taxon>Bacilli</taxon>
        <taxon>Bacillales</taxon>
        <taxon>Staphylococcaceae</taxon>
        <taxon>Staphylococcus</taxon>
    </lineage>
</organism>
<reference evidence="4 6" key="2">
    <citation type="submission" date="2019-07" db="EMBL/GenBank/DDBJ databases">
        <title>Comparative genome analysis of staphylococcus lugdunensis shows clonal complex-dependent diversity of the putative virulence factor, ess/type vii locus.</title>
        <authorList>
            <person name="Lebeurre J."/>
            <person name="Dahyot S."/>
            <person name="Diene S."/>
            <person name="Paulay A."/>
            <person name="Aubourg M."/>
            <person name="Argemi X."/>
            <person name="Giard J.-C."/>
            <person name="Tournier I."/>
            <person name="Francois P."/>
            <person name="Pestel-Caron M."/>
        </authorList>
    </citation>
    <scope>NUCLEOTIDE SEQUENCE [LARGE SCALE GENOMIC DNA]</scope>
    <source>
        <strain evidence="4 6">SL13</strain>
    </source>
</reference>
<feature type="transmembrane region" description="Helical" evidence="1">
    <location>
        <begin position="396"/>
        <end position="414"/>
    </location>
</feature>
<feature type="transmembrane region" description="Helical" evidence="1">
    <location>
        <begin position="372"/>
        <end position="390"/>
    </location>
</feature>
<feature type="transmembrane region" description="Helical" evidence="1">
    <location>
        <begin position="190"/>
        <end position="214"/>
    </location>
</feature>
<evidence type="ECO:0000313" key="3">
    <source>
        <dbReference type="EMBL" id="KXA39001.1"/>
    </source>
</evidence>
<sequence>MSNPQKLHIISYINCIYNAIKQNIILFAIVVGVNIWQFDFSEIRDYIGLGIVLMFFIISLVSQILEVYSTRYWLEDDHFIVTHGVFNKNRKELNVRKIQSFETTQGVIDQLVNGVKLQIKTPSDGVELETITKSQSQMIEQSIRDKQLELLQKGDLQLENKKHDLQDTQSLDNEQTDNQNIIFKMSFKTLLLMALTSGAVGVTFAALSPIFNSVEDFIPWDSLTHGILSWVNSAFKIVFVITVALIIVSYIVGTAIMMIRYYHYTVTQSHSQLKVSYGLLNVKNITVPTDRLQAVVEKQSLLRKLFGYTSIHFIITSDSDVTSEVDVSTKGRVMILPFIKQHEAYRILADLVPEMDFIKIDKGMPLRSFHRHFFIFSVIILILASIGTYFWSVWSFGIAAVLILIRILHAWVYFKCSGMAQNDSEIAVSELTFLTLNSYYFKKDKILEIETEQHPFLQRARLATINFILAKGAIFQGVTLKFEDEHKVENVTSTFLRGESNDNL</sequence>
<dbReference type="InterPro" id="IPR014529">
    <property type="entry name" value="UCP026631"/>
</dbReference>
<dbReference type="RefSeq" id="WP_002461198.1">
    <property type="nucleotide sequence ID" value="NZ_CP020735.1"/>
</dbReference>
<dbReference type="EMBL" id="CP041722">
    <property type="protein sequence ID" value="QEX38448.1"/>
    <property type="molecule type" value="Genomic_DNA"/>
</dbReference>
<feature type="domain" description="YdbS-like PH" evidence="2">
    <location>
        <begin position="68"/>
        <end position="141"/>
    </location>
</feature>
<reference evidence="3 5" key="1">
    <citation type="submission" date="2016-01" db="EMBL/GenBank/DDBJ databases">
        <authorList>
            <person name="Mitreva M."/>
            <person name="Pepin K.H."/>
            <person name="Mihindukulasuriya K.A."/>
            <person name="Fulton R."/>
            <person name="Fronick C."/>
            <person name="O'Laughlin M."/>
            <person name="Miner T."/>
            <person name="Herter B."/>
            <person name="Rosa B.A."/>
            <person name="Cordes M."/>
            <person name="Tomlinson C."/>
            <person name="Wollam A."/>
            <person name="Palsikar V.B."/>
            <person name="Mardis E.R."/>
            <person name="Wilson R.K."/>
        </authorList>
    </citation>
    <scope>NUCLEOTIDE SEQUENCE [LARGE SCALE GENOMIC DNA]</scope>
    <source>
        <strain evidence="3 5">MJR7738</strain>
    </source>
</reference>
<dbReference type="Proteomes" id="UP000325462">
    <property type="component" value="Chromosome"/>
</dbReference>
<accession>A0ABD4EGX5</accession>
<feature type="domain" description="YdbS-like PH" evidence="2">
    <location>
        <begin position="261"/>
        <end position="343"/>
    </location>
</feature>
<dbReference type="Pfam" id="PF03703">
    <property type="entry name" value="bPH_2"/>
    <property type="match status" value="2"/>
</dbReference>
<evidence type="ECO:0000313" key="6">
    <source>
        <dbReference type="Proteomes" id="UP000325462"/>
    </source>
</evidence>
<dbReference type="AlphaFoldDB" id="A0ABD4EGX5"/>
<evidence type="ECO:0000259" key="2">
    <source>
        <dbReference type="Pfam" id="PF03703"/>
    </source>
</evidence>
<name>A0ABD4EGX5_STALU</name>
<dbReference type="PANTHER" id="PTHR34473">
    <property type="entry name" value="UPF0699 TRANSMEMBRANE PROTEIN YDBS"/>
    <property type="match status" value="1"/>
</dbReference>
<protein>
    <submittedName>
        <fullName evidence="4">PH domain-containing protein</fullName>
    </submittedName>
</protein>
<dbReference type="PANTHER" id="PTHR34473:SF2">
    <property type="entry name" value="UPF0699 TRANSMEMBRANE PROTEIN YDBT"/>
    <property type="match status" value="1"/>
</dbReference>
<dbReference type="InterPro" id="IPR005182">
    <property type="entry name" value="YdbS-like_PH"/>
</dbReference>
<dbReference type="PIRSF" id="PIRSF026631">
    <property type="entry name" value="UCP026631"/>
    <property type="match status" value="1"/>
</dbReference>
<keyword evidence="1" id="KW-1133">Transmembrane helix</keyword>
<keyword evidence="1" id="KW-0472">Membrane</keyword>
<dbReference type="Proteomes" id="UP000070063">
    <property type="component" value="Unassembled WGS sequence"/>
</dbReference>
<evidence type="ECO:0000313" key="5">
    <source>
        <dbReference type="Proteomes" id="UP000070063"/>
    </source>
</evidence>
<feature type="transmembrane region" description="Helical" evidence="1">
    <location>
        <begin position="234"/>
        <end position="259"/>
    </location>
</feature>
<feature type="transmembrane region" description="Helical" evidence="1">
    <location>
        <begin position="47"/>
        <end position="65"/>
    </location>
</feature>